<keyword evidence="2" id="KW-0479">Metal-binding</keyword>
<feature type="compositionally biased region" description="Acidic residues" evidence="11">
    <location>
        <begin position="182"/>
        <end position="198"/>
    </location>
</feature>
<dbReference type="GO" id="GO:0003677">
    <property type="term" value="F:DNA binding"/>
    <property type="evidence" value="ECO:0007669"/>
    <property type="project" value="UniProtKB-KW"/>
</dbReference>
<dbReference type="FunCoup" id="A0A7E5VWT2">
    <property type="interactions" value="275"/>
</dbReference>
<feature type="compositionally biased region" description="Polar residues" evidence="11">
    <location>
        <begin position="557"/>
        <end position="566"/>
    </location>
</feature>
<comment type="subcellular location">
    <subcellularLocation>
        <location evidence="1">Nucleus</location>
    </subcellularLocation>
</comment>
<feature type="domain" description="C2H2-type" evidence="12">
    <location>
        <begin position="480"/>
        <end position="507"/>
    </location>
</feature>
<dbReference type="SMART" id="SM00355">
    <property type="entry name" value="ZnF_C2H2"/>
    <property type="match status" value="11"/>
</dbReference>
<feature type="domain" description="C2H2-type" evidence="12">
    <location>
        <begin position="281"/>
        <end position="309"/>
    </location>
</feature>
<dbReference type="PROSITE" id="PS50157">
    <property type="entry name" value="ZINC_FINGER_C2H2_2"/>
    <property type="match status" value="10"/>
</dbReference>
<evidence type="ECO:0000256" key="5">
    <source>
        <dbReference type="ARBA" id="ARBA00022833"/>
    </source>
</evidence>
<dbReference type="FunFam" id="3.30.160.60:FF:000325">
    <property type="entry name" value="ZFP90 zinc finger protein"/>
    <property type="match status" value="1"/>
</dbReference>
<feature type="domain" description="C2H2-type" evidence="12">
    <location>
        <begin position="398"/>
        <end position="426"/>
    </location>
</feature>
<evidence type="ECO:0000256" key="4">
    <source>
        <dbReference type="ARBA" id="ARBA00022771"/>
    </source>
</evidence>
<dbReference type="GO" id="GO:0006355">
    <property type="term" value="P:regulation of DNA-templated transcription"/>
    <property type="evidence" value="ECO:0007669"/>
    <property type="project" value="UniProtKB-ARBA"/>
</dbReference>
<dbReference type="Pfam" id="PF00096">
    <property type="entry name" value="zf-C2H2"/>
    <property type="match status" value="4"/>
</dbReference>
<feature type="region of interest" description="Disordered" evidence="11">
    <location>
        <begin position="149"/>
        <end position="232"/>
    </location>
</feature>
<keyword evidence="3" id="KW-0677">Repeat</keyword>
<dbReference type="SUPFAM" id="SSF57667">
    <property type="entry name" value="beta-beta-alpha zinc fingers"/>
    <property type="match status" value="5"/>
</dbReference>
<evidence type="ECO:0000256" key="7">
    <source>
        <dbReference type="ARBA" id="ARBA00023125"/>
    </source>
</evidence>
<evidence type="ECO:0000256" key="3">
    <source>
        <dbReference type="ARBA" id="ARBA00022737"/>
    </source>
</evidence>
<keyword evidence="13" id="KW-1185">Reference proteome</keyword>
<proteinExistence type="predicted"/>
<keyword evidence="9" id="KW-0539">Nucleus</keyword>
<evidence type="ECO:0000259" key="12">
    <source>
        <dbReference type="PROSITE" id="PS50157"/>
    </source>
</evidence>
<dbReference type="GO" id="GO:0008270">
    <property type="term" value="F:zinc ion binding"/>
    <property type="evidence" value="ECO:0007669"/>
    <property type="project" value="UniProtKB-KW"/>
</dbReference>
<feature type="compositionally biased region" description="Basic residues" evidence="11">
    <location>
        <begin position="8"/>
        <end position="33"/>
    </location>
</feature>
<dbReference type="PANTHER" id="PTHR16515">
    <property type="entry name" value="PR DOMAIN ZINC FINGER PROTEIN"/>
    <property type="match status" value="1"/>
</dbReference>
<feature type="compositionally biased region" description="Polar residues" evidence="11">
    <location>
        <begin position="165"/>
        <end position="179"/>
    </location>
</feature>
<dbReference type="AlphaFoldDB" id="A0A7E5VWT2"/>
<dbReference type="PROSITE" id="PS00028">
    <property type="entry name" value="ZINC_FINGER_C2H2_1"/>
    <property type="match status" value="8"/>
</dbReference>
<dbReference type="InterPro" id="IPR050331">
    <property type="entry name" value="Zinc_finger"/>
</dbReference>
<dbReference type="FunFam" id="3.30.160.60:FF:002343">
    <property type="entry name" value="Zinc finger protein 33A"/>
    <property type="match status" value="1"/>
</dbReference>
<reference evidence="14" key="1">
    <citation type="submission" date="2025-08" db="UniProtKB">
        <authorList>
            <consortium name="RefSeq"/>
        </authorList>
    </citation>
    <scope>IDENTIFICATION</scope>
</reference>
<dbReference type="Proteomes" id="UP000322000">
    <property type="component" value="Chromosome 1"/>
</dbReference>
<feature type="domain" description="C2H2-type" evidence="12">
    <location>
        <begin position="370"/>
        <end position="397"/>
    </location>
</feature>
<evidence type="ECO:0000256" key="10">
    <source>
        <dbReference type="PROSITE-ProRule" id="PRU00042"/>
    </source>
</evidence>
<gene>
    <name evidence="14" type="primary">LOC113497398</name>
</gene>
<dbReference type="InterPro" id="IPR013087">
    <property type="entry name" value="Znf_C2H2_type"/>
</dbReference>
<keyword evidence="7" id="KW-0238">DNA-binding</keyword>
<evidence type="ECO:0000256" key="6">
    <source>
        <dbReference type="ARBA" id="ARBA00023015"/>
    </source>
</evidence>
<evidence type="ECO:0000256" key="11">
    <source>
        <dbReference type="SAM" id="MobiDB-lite"/>
    </source>
</evidence>
<dbReference type="GO" id="GO:0005634">
    <property type="term" value="C:nucleus"/>
    <property type="evidence" value="ECO:0007669"/>
    <property type="project" value="UniProtKB-SubCell"/>
</dbReference>
<evidence type="ECO:0000256" key="9">
    <source>
        <dbReference type="ARBA" id="ARBA00023242"/>
    </source>
</evidence>
<evidence type="ECO:0000256" key="8">
    <source>
        <dbReference type="ARBA" id="ARBA00023163"/>
    </source>
</evidence>
<feature type="region of interest" description="Disordered" evidence="11">
    <location>
        <begin position="556"/>
        <end position="584"/>
    </location>
</feature>
<dbReference type="PANTHER" id="PTHR16515:SF49">
    <property type="entry name" value="GASTRULA ZINC FINGER PROTEIN XLCGF49.1-LIKE-RELATED"/>
    <property type="match status" value="1"/>
</dbReference>
<evidence type="ECO:0000256" key="2">
    <source>
        <dbReference type="ARBA" id="ARBA00022723"/>
    </source>
</evidence>
<keyword evidence="5" id="KW-0862">Zinc</keyword>
<feature type="domain" description="C2H2-type" evidence="12">
    <location>
        <begin position="253"/>
        <end position="280"/>
    </location>
</feature>
<keyword evidence="4 10" id="KW-0863">Zinc-finger</keyword>
<keyword evidence="6" id="KW-0805">Transcription regulation</keyword>
<dbReference type="OrthoDB" id="3156061at2759"/>
<dbReference type="RefSeq" id="XP_026732747.1">
    <property type="nucleotide sequence ID" value="XM_026876946.1"/>
</dbReference>
<feature type="domain" description="C2H2-type" evidence="12">
    <location>
        <begin position="452"/>
        <end position="479"/>
    </location>
</feature>
<feature type="compositionally biased region" description="Basic and acidic residues" evidence="11">
    <location>
        <begin position="213"/>
        <end position="226"/>
    </location>
</feature>
<dbReference type="InParanoid" id="A0A7E5VWT2"/>
<protein>
    <submittedName>
        <fullName evidence="14">Zinc finger protein 300-like isoform X1</fullName>
    </submittedName>
</protein>
<evidence type="ECO:0000313" key="13">
    <source>
        <dbReference type="Proteomes" id="UP000322000"/>
    </source>
</evidence>
<feature type="domain" description="C2H2-type" evidence="12">
    <location>
        <begin position="313"/>
        <end position="335"/>
    </location>
</feature>
<name>A0A7E5VWT2_TRINI</name>
<feature type="domain" description="C2H2-type" evidence="12">
    <location>
        <begin position="508"/>
        <end position="536"/>
    </location>
</feature>
<evidence type="ECO:0000313" key="14">
    <source>
        <dbReference type="RefSeq" id="XP_026732747.1"/>
    </source>
</evidence>
<sequence>MANVKANVKSRLKAPKKAKVMKKGRGRPSKQSKKSLTGPKESSGSKHKSNGNETDFEMVMRRPSSHKVMTVDEKVQYILQNGHILREKFIVKPPTNARPPREPRQRAIFRRKSDIERPLMTKTGRLKKKTKPNLQLIDDILKNELMIQDTGSPKKPSEPLPVVIDNNNDFDITDQNNIIDFSDSEDDPDYDVTFDEESSSGSSSDSEQWSDECPEKPPKRIEKDANGKPIKKFKRKPRHITLKNGVVLRLAYFECDYCKRTFNKKCSLRRHMFMHLDIKPFPCPRCPEAFRSRYNMQVHVERYHRSDNDSDLHVCSYCEATFLVKANLETHLQSHMTVENTYKCIYCGKVYQHHTRLMHHEKIHMVDGYYQCSLCSMSYRCRNRLYDHVKSHLKIKDFVCQYCGKEFLRQNSMMRHVEVSHGGVRIVCPICKKNLKGHLTEHMRTHQKKRPHKCPDCGQCFVQSTQMNVHRRAHTGARPYPCRICKRRFSHSNALMLHIRRHTGEKPFPCALCPMTFSQLPHMKCHMRKIHGKLNPYKCSKCDLFFKLKSELDSHEATCTNGTSPDAETGKKKKSKKSDDIEVDSPMPLHRMRYLLALLLTMIATEEKLKFLGFNKRLIDELLIESLEAMGQTPCKDGSLSPVVRLRNNIEVLLLGTVPKDQMEKFKKENKSTEDILELLTSEKDK</sequence>
<organism evidence="13 14">
    <name type="scientific">Trichoplusia ni</name>
    <name type="common">Cabbage looper</name>
    <dbReference type="NCBI Taxonomy" id="7111"/>
    <lineage>
        <taxon>Eukaryota</taxon>
        <taxon>Metazoa</taxon>
        <taxon>Ecdysozoa</taxon>
        <taxon>Arthropoda</taxon>
        <taxon>Hexapoda</taxon>
        <taxon>Insecta</taxon>
        <taxon>Pterygota</taxon>
        <taxon>Neoptera</taxon>
        <taxon>Endopterygota</taxon>
        <taxon>Lepidoptera</taxon>
        <taxon>Glossata</taxon>
        <taxon>Ditrysia</taxon>
        <taxon>Noctuoidea</taxon>
        <taxon>Noctuidae</taxon>
        <taxon>Plusiinae</taxon>
        <taxon>Trichoplusia</taxon>
    </lineage>
</organism>
<feature type="domain" description="C2H2-type" evidence="12">
    <location>
        <begin position="537"/>
        <end position="565"/>
    </location>
</feature>
<dbReference type="KEGG" id="tnl:113497398"/>
<dbReference type="FunFam" id="3.30.160.60:FF:000446">
    <property type="entry name" value="Zinc finger protein"/>
    <property type="match status" value="1"/>
</dbReference>
<dbReference type="Pfam" id="PF05605">
    <property type="entry name" value="zf-Di19"/>
    <property type="match status" value="1"/>
</dbReference>
<accession>A0A7E5VWT2</accession>
<dbReference type="Gene3D" id="3.30.160.60">
    <property type="entry name" value="Classic Zinc Finger"/>
    <property type="match status" value="7"/>
</dbReference>
<dbReference type="GeneID" id="113497398"/>
<dbReference type="InterPro" id="IPR036236">
    <property type="entry name" value="Znf_C2H2_sf"/>
</dbReference>
<dbReference type="InterPro" id="IPR008598">
    <property type="entry name" value="Di19_Zn-bd"/>
</dbReference>
<feature type="region of interest" description="Disordered" evidence="11">
    <location>
        <begin position="1"/>
        <end position="61"/>
    </location>
</feature>
<feature type="domain" description="C2H2-type" evidence="12">
    <location>
        <begin position="342"/>
        <end position="364"/>
    </location>
</feature>
<keyword evidence="8" id="KW-0804">Transcription</keyword>
<evidence type="ECO:0000256" key="1">
    <source>
        <dbReference type="ARBA" id="ARBA00004123"/>
    </source>
</evidence>